<feature type="signal peptide" evidence="3">
    <location>
        <begin position="1"/>
        <end position="22"/>
    </location>
</feature>
<dbReference type="Gene3D" id="2.120.10.30">
    <property type="entry name" value="TolB, C-terminal domain"/>
    <property type="match status" value="2"/>
</dbReference>
<evidence type="ECO:0000256" key="3">
    <source>
        <dbReference type="SAM" id="SignalP"/>
    </source>
</evidence>
<keyword evidence="1" id="KW-0378">Hydrolase</keyword>
<accession>A0ABU1W6F3</accession>
<dbReference type="GO" id="GO:0004177">
    <property type="term" value="F:aminopeptidase activity"/>
    <property type="evidence" value="ECO:0007669"/>
    <property type="project" value="UniProtKB-KW"/>
</dbReference>
<dbReference type="SUPFAM" id="SSF82171">
    <property type="entry name" value="DPP6 N-terminal domain-like"/>
    <property type="match status" value="1"/>
</dbReference>
<dbReference type="Gene3D" id="3.40.50.1820">
    <property type="entry name" value="alpha/beta hydrolase"/>
    <property type="match status" value="1"/>
</dbReference>
<dbReference type="InterPro" id="IPR011659">
    <property type="entry name" value="WD40"/>
</dbReference>
<dbReference type="PANTHER" id="PTHR42776">
    <property type="entry name" value="SERINE PEPTIDASE S9 FAMILY MEMBER"/>
    <property type="match status" value="1"/>
</dbReference>
<keyword evidence="3" id="KW-0732">Signal</keyword>
<gene>
    <name evidence="5" type="ORF">J2X06_000335</name>
</gene>
<sequence>MPLRHATLCSALALAGVSAAVAAPPVVREEVGNRVSENIPAIPPALVEQLNRYQNTRGATFAGWTEGDCMLISTRFAETAQAHRVCQPMGMREQLTFYPEPLAAIEAPPVESKLDGFVFGKDVGGNEFWQLHWFDMKSRGTTLLTDGKARNQSPLFSHDGKRFAWSSTARNGKDTDIWMMDFADKKPRTLVTEGGQWTAMDFSPDGERMLVMKYVSAAESYPGSVDVATGKLEMFPIDGGKASFNGFRFAPDGQSVYFISDEPIDGKAQEFHTLRYHNPATGKFEVLTASTPWDVEDLDIADDGKHLAYTTNEDGIYQLHVLSLPSHKPVKLPALPVGLVVNIGFSPDGKRLAVTMNSATSPSDIYVIDLGSAKLTRWTQSEVGGLDPSKFVAPTLVHYPTFDQVDGDGTGKSRRMIPAFYYRPANVPTGKKLPVVINIHGGPEGQSLPTFNPTAQFLANELGVAMLVPNVRGSSGYGKTYLGLDNADKREDSVKDIGALLDWVGRQPELDAHRVGVYGGSYGGYMVLASLMHYSNRIKAGVDIVGISHFGTFLKNTEVYRQDLRRAEYGDERVPEMAQVFDAISPLNHADRIRSRLFVAQGKNDPRVPYTEAEQIVKAVRGNGQPVWYLLYNDEGHGFRKKSNVDYFSAATMLFWQQNLLGDSR</sequence>
<feature type="chain" id="PRO_5046589294" evidence="3">
    <location>
        <begin position="23"/>
        <end position="665"/>
    </location>
</feature>
<dbReference type="RefSeq" id="WP_310057413.1">
    <property type="nucleotide sequence ID" value="NZ_JAVDVY010000001.1"/>
</dbReference>
<protein>
    <submittedName>
        <fullName evidence="5">Dipeptidyl aminopeptidase/acylaminoacyl peptidase</fullName>
    </submittedName>
</protein>
<evidence type="ECO:0000256" key="2">
    <source>
        <dbReference type="ARBA" id="ARBA00022825"/>
    </source>
</evidence>
<dbReference type="InterPro" id="IPR029058">
    <property type="entry name" value="AB_hydrolase_fold"/>
</dbReference>
<evidence type="ECO:0000313" key="5">
    <source>
        <dbReference type="EMBL" id="MDR7133151.1"/>
    </source>
</evidence>
<proteinExistence type="predicted"/>
<comment type="caution">
    <text evidence="5">The sequence shown here is derived from an EMBL/GenBank/DDBJ whole genome shotgun (WGS) entry which is preliminary data.</text>
</comment>
<feature type="domain" description="Peptidase S9 prolyl oligopeptidase catalytic" evidence="4">
    <location>
        <begin position="450"/>
        <end position="660"/>
    </location>
</feature>
<dbReference type="SUPFAM" id="SSF53474">
    <property type="entry name" value="alpha/beta-Hydrolases"/>
    <property type="match status" value="1"/>
</dbReference>
<dbReference type="Pfam" id="PF07676">
    <property type="entry name" value="PD40"/>
    <property type="match status" value="2"/>
</dbReference>
<dbReference type="EMBL" id="JAVDVY010000001">
    <property type="protein sequence ID" value="MDR7133151.1"/>
    <property type="molecule type" value="Genomic_DNA"/>
</dbReference>
<evidence type="ECO:0000256" key="1">
    <source>
        <dbReference type="ARBA" id="ARBA00022801"/>
    </source>
</evidence>
<keyword evidence="5" id="KW-0645">Protease</keyword>
<reference evidence="5 6" key="1">
    <citation type="submission" date="2023-07" db="EMBL/GenBank/DDBJ databases">
        <title>Sorghum-associated microbial communities from plants grown in Nebraska, USA.</title>
        <authorList>
            <person name="Schachtman D."/>
        </authorList>
    </citation>
    <scope>NUCLEOTIDE SEQUENCE [LARGE SCALE GENOMIC DNA]</scope>
    <source>
        <strain evidence="5 6">BE198</strain>
    </source>
</reference>
<keyword evidence="2" id="KW-0720">Serine protease</keyword>
<dbReference type="PANTHER" id="PTHR42776:SF27">
    <property type="entry name" value="DIPEPTIDYL PEPTIDASE FAMILY MEMBER 6"/>
    <property type="match status" value="1"/>
</dbReference>
<dbReference type="Pfam" id="PF00326">
    <property type="entry name" value="Peptidase_S9"/>
    <property type="match status" value="1"/>
</dbReference>
<keyword evidence="6" id="KW-1185">Reference proteome</keyword>
<organism evidence="5 6">
    <name type="scientific">Lysobacter niastensis</name>
    <dbReference type="NCBI Taxonomy" id="380629"/>
    <lineage>
        <taxon>Bacteria</taxon>
        <taxon>Pseudomonadati</taxon>
        <taxon>Pseudomonadota</taxon>
        <taxon>Gammaproteobacteria</taxon>
        <taxon>Lysobacterales</taxon>
        <taxon>Lysobacteraceae</taxon>
        <taxon>Lysobacter</taxon>
    </lineage>
</organism>
<dbReference type="Proteomes" id="UP001251524">
    <property type="component" value="Unassembled WGS sequence"/>
</dbReference>
<name>A0ABU1W6F3_9GAMM</name>
<evidence type="ECO:0000259" key="4">
    <source>
        <dbReference type="Pfam" id="PF00326"/>
    </source>
</evidence>
<dbReference type="InterPro" id="IPR011042">
    <property type="entry name" value="6-blade_b-propeller_TolB-like"/>
</dbReference>
<evidence type="ECO:0000313" key="6">
    <source>
        <dbReference type="Proteomes" id="UP001251524"/>
    </source>
</evidence>
<dbReference type="InterPro" id="IPR001375">
    <property type="entry name" value="Peptidase_S9_cat"/>
</dbReference>
<keyword evidence="5" id="KW-0031">Aminopeptidase</keyword>